<dbReference type="InterPro" id="IPR035965">
    <property type="entry name" value="PAS-like_dom_sf"/>
</dbReference>
<dbReference type="RefSeq" id="WP_051596338.1">
    <property type="nucleotide sequence ID" value="NZ_ARYH01000003.1"/>
</dbReference>
<dbReference type="NCBIfam" id="TIGR00254">
    <property type="entry name" value="GGDEF"/>
    <property type="match status" value="1"/>
</dbReference>
<accession>A0A069E0I4</accession>
<dbReference type="InterPro" id="IPR029787">
    <property type="entry name" value="Nucleotide_cyclase"/>
</dbReference>
<dbReference type="PANTHER" id="PTHR44757:SF2">
    <property type="entry name" value="BIOFILM ARCHITECTURE MAINTENANCE PROTEIN MBAA"/>
    <property type="match status" value="1"/>
</dbReference>
<dbReference type="SUPFAM" id="SSF141868">
    <property type="entry name" value="EAL domain-like"/>
    <property type="match status" value="1"/>
</dbReference>
<reference evidence="6 7" key="1">
    <citation type="journal article" date="2014" name="Antonie Van Leeuwenhoek">
        <title>Hyphomonas beringensis sp. nov. and Hyphomonas chukchiensis sp. nov., isolated from surface seawater of the Bering Sea and Chukchi Sea.</title>
        <authorList>
            <person name="Li C."/>
            <person name="Lai Q."/>
            <person name="Li G."/>
            <person name="Dong C."/>
            <person name="Wang J."/>
            <person name="Liao Y."/>
            <person name="Shao Z."/>
        </authorList>
    </citation>
    <scope>NUCLEOTIDE SEQUENCE [LARGE SCALE GENOMIC DNA]</scope>
    <source>
        <strain evidence="6 7">MHS-3</strain>
    </source>
</reference>
<evidence type="ECO:0000259" key="3">
    <source>
        <dbReference type="PROSITE" id="PS50113"/>
    </source>
</evidence>
<dbReference type="PROSITE" id="PS50883">
    <property type="entry name" value="EAL"/>
    <property type="match status" value="1"/>
</dbReference>
<dbReference type="EMBL" id="ARYH01000003">
    <property type="protein sequence ID" value="KCZ82870.1"/>
    <property type="molecule type" value="Genomic_DNA"/>
</dbReference>
<feature type="domain" description="PAC" evidence="3">
    <location>
        <begin position="284"/>
        <end position="336"/>
    </location>
</feature>
<dbReference type="AlphaFoldDB" id="A0A069E0I4"/>
<dbReference type="CDD" id="cd01949">
    <property type="entry name" value="GGDEF"/>
    <property type="match status" value="1"/>
</dbReference>
<dbReference type="STRING" id="1280949.HAD_14322"/>
<evidence type="ECO:0000256" key="2">
    <source>
        <dbReference type="SAM" id="Phobius"/>
    </source>
</evidence>
<dbReference type="SMART" id="SM00052">
    <property type="entry name" value="EAL"/>
    <property type="match status" value="1"/>
</dbReference>
<dbReference type="PROSITE" id="PS50887">
    <property type="entry name" value="GGDEF"/>
    <property type="match status" value="1"/>
</dbReference>
<proteinExistence type="predicted"/>
<protein>
    <submittedName>
        <fullName evidence="6">Putative sensory box-containing diguanylate cyclase</fullName>
    </submittedName>
</protein>
<dbReference type="PANTHER" id="PTHR44757">
    <property type="entry name" value="DIGUANYLATE CYCLASE DGCP"/>
    <property type="match status" value="1"/>
</dbReference>
<evidence type="ECO:0000313" key="6">
    <source>
        <dbReference type="EMBL" id="KCZ82870.1"/>
    </source>
</evidence>
<keyword evidence="2" id="KW-1133">Transmembrane helix</keyword>
<feature type="transmembrane region" description="Helical" evidence="2">
    <location>
        <begin position="29"/>
        <end position="51"/>
    </location>
</feature>
<dbReference type="InterPro" id="IPR000700">
    <property type="entry name" value="PAS-assoc_C"/>
</dbReference>
<sequence>MSGFVKSIAVPEKHAASLRARQLDMVRRITFVMILANLLNAGIVVTCFLGTASSDLLYIWGAAILVSSTVSVGTQFFNPRDMDPMDGRSQTALDNFTRGALLNGMLWGAVPFIVMHAAAPQGQMILGVIMAGMMFAGTFLMARTPAAAISFLLPVGAGVVAAMQFQNGQTYPIIAVLTLAYIGVLILAVSWSYKQFVEQHLSECAVKEQSQLIGLLLRDFEESTSDWLWQTNAEGHLQDIPLVFEGVQEADGIMRKGEPLLDLFVTGEAHHVLKTSLMRRQGFRDLALQVKTQEGGQECWWSVTGKPIFESGRFRGFRGVATDITQSKEIEDRIAYMAHYDGLTGLPNRITMQEHLEKAARLAIHPKTNRALVWLDLDNFKWVNDTLGHPAGDELLRQVSGRLTGICEDEDVVSRISGDEFALIIERPDQEKLESFLDDLVERLSEPYDIWGSTANCSASIGVRLFDTFTQDVRVLLKHADLALYQAKKLGKGNWCMFSDELDERARARQQIETDLHRALDNDELRVFFQPVVDAVTMEVTGFETLLRWEHPKRGLVYPGEFIEHAEDIGLITRIGDWVIRAAMSEARRLPDHIGISVNISPLQIHSQSLMPTIMQAIAANNIAPNRLELEITESVLMSDSEFTLQRLHQIKSIGVRIALDDFGTGFSSLSYLRSFPFDKIKIDKSFVSDLESRADNRAIAVATLELARSLGMTCTAEGVETGFQSDFLRENGCDNLQGFFISRAQPLDKLTHLIELKEFPGADAEPASRPKLRVVEPDEAPARAAKVS</sequence>
<dbReference type="InterPro" id="IPR043128">
    <property type="entry name" value="Rev_trsase/Diguanyl_cyclase"/>
</dbReference>
<keyword evidence="2" id="KW-0472">Membrane</keyword>
<feature type="transmembrane region" description="Helical" evidence="2">
    <location>
        <begin position="99"/>
        <end position="118"/>
    </location>
</feature>
<dbReference type="InterPro" id="IPR001633">
    <property type="entry name" value="EAL_dom"/>
</dbReference>
<dbReference type="Pfam" id="PF00563">
    <property type="entry name" value="EAL"/>
    <property type="match status" value="1"/>
</dbReference>
<dbReference type="SUPFAM" id="SSF55073">
    <property type="entry name" value="Nucleotide cyclase"/>
    <property type="match status" value="1"/>
</dbReference>
<feature type="transmembrane region" description="Helical" evidence="2">
    <location>
        <begin position="171"/>
        <end position="193"/>
    </location>
</feature>
<dbReference type="InterPro" id="IPR000160">
    <property type="entry name" value="GGDEF_dom"/>
</dbReference>
<dbReference type="eggNOG" id="COG5001">
    <property type="taxonomic scope" value="Bacteria"/>
</dbReference>
<feature type="transmembrane region" description="Helical" evidence="2">
    <location>
        <begin position="147"/>
        <end position="165"/>
    </location>
</feature>
<dbReference type="OrthoDB" id="7279500at2"/>
<dbReference type="Gene3D" id="3.20.20.450">
    <property type="entry name" value="EAL domain"/>
    <property type="match status" value="1"/>
</dbReference>
<dbReference type="PROSITE" id="PS50113">
    <property type="entry name" value="PAC"/>
    <property type="match status" value="1"/>
</dbReference>
<comment type="caution">
    <text evidence="6">The sequence shown here is derived from an EMBL/GenBank/DDBJ whole genome shotgun (WGS) entry which is preliminary data.</text>
</comment>
<dbReference type="InterPro" id="IPR035919">
    <property type="entry name" value="EAL_sf"/>
</dbReference>
<dbReference type="Gene3D" id="3.30.70.270">
    <property type="match status" value="1"/>
</dbReference>
<name>A0A069E0I4_9PROT</name>
<dbReference type="SMART" id="SM00267">
    <property type="entry name" value="GGDEF"/>
    <property type="match status" value="1"/>
</dbReference>
<evidence type="ECO:0000256" key="1">
    <source>
        <dbReference type="SAM" id="MobiDB-lite"/>
    </source>
</evidence>
<dbReference type="Pfam" id="PF00990">
    <property type="entry name" value="GGDEF"/>
    <property type="match status" value="1"/>
</dbReference>
<evidence type="ECO:0000313" key="7">
    <source>
        <dbReference type="Proteomes" id="UP000027446"/>
    </source>
</evidence>
<dbReference type="Proteomes" id="UP000027446">
    <property type="component" value="Unassembled WGS sequence"/>
</dbReference>
<feature type="domain" description="EAL" evidence="4">
    <location>
        <begin position="509"/>
        <end position="759"/>
    </location>
</feature>
<dbReference type="CDD" id="cd01948">
    <property type="entry name" value="EAL"/>
    <property type="match status" value="1"/>
</dbReference>
<dbReference type="Gene3D" id="3.30.450.20">
    <property type="entry name" value="PAS domain"/>
    <property type="match status" value="1"/>
</dbReference>
<keyword evidence="2" id="KW-0812">Transmembrane</keyword>
<dbReference type="InterPro" id="IPR052155">
    <property type="entry name" value="Biofilm_reg_signaling"/>
</dbReference>
<feature type="domain" description="GGDEF" evidence="5">
    <location>
        <begin position="368"/>
        <end position="500"/>
    </location>
</feature>
<evidence type="ECO:0000259" key="4">
    <source>
        <dbReference type="PROSITE" id="PS50883"/>
    </source>
</evidence>
<gene>
    <name evidence="6" type="ORF">HAD_14322</name>
</gene>
<organism evidence="6 7">
    <name type="scientific">Hyphomonas adhaerens MHS-3</name>
    <dbReference type="NCBI Taxonomy" id="1280949"/>
    <lineage>
        <taxon>Bacteria</taxon>
        <taxon>Pseudomonadati</taxon>
        <taxon>Pseudomonadota</taxon>
        <taxon>Alphaproteobacteria</taxon>
        <taxon>Hyphomonadales</taxon>
        <taxon>Hyphomonadaceae</taxon>
        <taxon>Hyphomonas</taxon>
    </lineage>
</organism>
<dbReference type="SUPFAM" id="SSF55785">
    <property type="entry name" value="PYP-like sensor domain (PAS domain)"/>
    <property type="match status" value="1"/>
</dbReference>
<feature type="transmembrane region" description="Helical" evidence="2">
    <location>
        <begin position="57"/>
        <end position="78"/>
    </location>
</feature>
<evidence type="ECO:0000259" key="5">
    <source>
        <dbReference type="PROSITE" id="PS50887"/>
    </source>
</evidence>
<dbReference type="PATRIC" id="fig|1280949.3.peg.2905"/>
<keyword evidence="7" id="KW-1185">Reference proteome</keyword>
<feature type="region of interest" description="Disordered" evidence="1">
    <location>
        <begin position="764"/>
        <end position="789"/>
    </location>
</feature>